<accession>B2IJM4</accession>
<dbReference type="HOGENOM" id="CLU_2822423_0_0_5"/>
<reference evidence="1 2" key="2">
    <citation type="journal article" date="2010" name="J. Bacteriol.">
        <title>Complete genome sequence of Beijerinckia indica subsp. indica.</title>
        <authorList>
            <person name="Tamas I."/>
            <person name="Dedysh S.N."/>
            <person name="Liesack W."/>
            <person name="Stott M.B."/>
            <person name="Alam M."/>
            <person name="Murrell J.C."/>
            <person name="Dunfield P.F."/>
        </authorList>
    </citation>
    <scope>NUCLEOTIDE SEQUENCE [LARGE SCALE GENOMIC DNA]</scope>
    <source>
        <strain evidence="2">ATCC 9039 / DSM 1715 / NCIMB 8712</strain>
    </source>
</reference>
<dbReference type="STRING" id="395963.Bind_1255"/>
<protein>
    <submittedName>
        <fullName evidence="1">Uncharacterized protein</fullName>
    </submittedName>
</protein>
<sequence>MSDLVRLMTHPWPEARNLAILACRLAFGWQRRARSSLPWIEVAWFNAAAIRLILRIRDDEARRSEV</sequence>
<name>B2IJM4_BEII9</name>
<proteinExistence type="predicted"/>
<dbReference type="KEGG" id="bid:Bind_1255"/>
<evidence type="ECO:0000313" key="1">
    <source>
        <dbReference type="EMBL" id="ACB94896.1"/>
    </source>
</evidence>
<dbReference type="EMBL" id="CP001016">
    <property type="protein sequence ID" value="ACB94896.1"/>
    <property type="molecule type" value="Genomic_DNA"/>
</dbReference>
<dbReference type="AlphaFoldDB" id="B2IJM4"/>
<gene>
    <name evidence="1" type="ordered locus">Bind_1255</name>
</gene>
<organism evidence="1 2">
    <name type="scientific">Beijerinckia indica subsp. indica (strain ATCC 9039 / DSM 1715 / NCIMB 8712)</name>
    <dbReference type="NCBI Taxonomy" id="395963"/>
    <lineage>
        <taxon>Bacteria</taxon>
        <taxon>Pseudomonadati</taxon>
        <taxon>Pseudomonadota</taxon>
        <taxon>Alphaproteobacteria</taxon>
        <taxon>Hyphomicrobiales</taxon>
        <taxon>Beijerinckiaceae</taxon>
        <taxon>Beijerinckia</taxon>
    </lineage>
</organism>
<reference evidence="2" key="1">
    <citation type="submission" date="2008-03" db="EMBL/GenBank/DDBJ databases">
        <title>Complete sequence of chromosome of Beijerinckia indica subsp. indica ATCC 9039.</title>
        <authorList>
            <consortium name="US DOE Joint Genome Institute"/>
            <person name="Copeland A."/>
            <person name="Lucas S."/>
            <person name="Lapidus A."/>
            <person name="Glavina del Rio T."/>
            <person name="Dalin E."/>
            <person name="Tice H."/>
            <person name="Bruce D."/>
            <person name="Goodwin L."/>
            <person name="Pitluck S."/>
            <person name="LaButti K."/>
            <person name="Schmutz J."/>
            <person name="Larimer F."/>
            <person name="Land M."/>
            <person name="Hauser L."/>
            <person name="Kyrpides N."/>
            <person name="Mikhailova N."/>
            <person name="Dunfield P.F."/>
            <person name="Dedysh S.N."/>
            <person name="Liesack W."/>
            <person name="Saw J.H."/>
            <person name="Alam M."/>
            <person name="Chen Y."/>
            <person name="Murrell J.C."/>
            <person name="Richardson P."/>
        </authorList>
    </citation>
    <scope>NUCLEOTIDE SEQUENCE [LARGE SCALE GENOMIC DNA]</scope>
    <source>
        <strain evidence="2">ATCC 9039 / DSM 1715 / NCIMB 8712</strain>
    </source>
</reference>
<keyword evidence="2" id="KW-1185">Reference proteome</keyword>
<dbReference type="Proteomes" id="UP000001695">
    <property type="component" value="Chromosome"/>
</dbReference>
<evidence type="ECO:0000313" key="2">
    <source>
        <dbReference type="Proteomes" id="UP000001695"/>
    </source>
</evidence>